<reference evidence="2 4" key="1">
    <citation type="submission" date="2021-11" db="EMBL/GenBank/DDBJ databases">
        <authorList>
            <person name="Islam A."/>
            <person name="Islam S."/>
            <person name="Flora M.S."/>
            <person name="Rahman M."/>
            <person name="Ziaur R.M."/>
            <person name="Epstein J.H."/>
            <person name="Hassan M."/>
            <person name="Klassen M."/>
            <person name="Woodard K."/>
            <person name="Webb A."/>
            <person name="Webby R.J."/>
            <person name="El Zowalaty M.E."/>
        </authorList>
    </citation>
    <scope>NUCLEOTIDE SEQUENCE</scope>
    <source>
        <strain evidence="3">Pbs1</strain>
        <strain evidence="2">Pbs3</strain>
    </source>
</reference>
<evidence type="ECO:0000256" key="1">
    <source>
        <dbReference type="SAM" id="Phobius"/>
    </source>
</evidence>
<dbReference type="Proteomes" id="UP001160483">
    <property type="component" value="Unassembled WGS sequence"/>
</dbReference>
<protein>
    <submittedName>
        <fullName evidence="2">Uncharacterized protein</fullName>
    </submittedName>
</protein>
<dbReference type="EMBL" id="CAKLCB010000020">
    <property type="protein sequence ID" value="CAH0513720.1"/>
    <property type="molecule type" value="Genomic_DNA"/>
</dbReference>
<dbReference type="EMBL" id="CAKKTJ010000158">
    <property type="protein sequence ID" value="CAH0476752.1"/>
    <property type="molecule type" value="Genomic_DNA"/>
</dbReference>
<keyword evidence="1" id="KW-1133">Transmembrane helix</keyword>
<evidence type="ECO:0000313" key="3">
    <source>
        <dbReference type="EMBL" id="CAH0513720.1"/>
    </source>
</evidence>
<evidence type="ECO:0000313" key="5">
    <source>
        <dbReference type="Proteomes" id="UP001160483"/>
    </source>
</evidence>
<proteinExistence type="predicted"/>
<keyword evidence="1" id="KW-0472">Membrane</keyword>
<keyword evidence="1" id="KW-0812">Transmembrane</keyword>
<feature type="transmembrane region" description="Helical" evidence="1">
    <location>
        <begin position="183"/>
        <end position="204"/>
    </location>
</feature>
<name>A0AAU9KR33_9STRA</name>
<evidence type="ECO:0000313" key="4">
    <source>
        <dbReference type="Proteomes" id="UP001158986"/>
    </source>
</evidence>
<accession>A0AAU9KR33</accession>
<organism evidence="2 5">
    <name type="scientific">Peronospora belbahrii</name>
    <dbReference type="NCBI Taxonomy" id="622444"/>
    <lineage>
        <taxon>Eukaryota</taxon>
        <taxon>Sar</taxon>
        <taxon>Stramenopiles</taxon>
        <taxon>Oomycota</taxon>
        <taxon>Peronosporomycetes</taxon>
        <taxon>Peronosporales</taxon>
        <taxon>Peronosporaceae</taxon>
        <taxon>Peronospora</taxon>
    </lineage>
</organism>
<keyword evidence="4" id="KW-1185">Reference proteome</keyword>
<sequence length="231" mass="25548">MNKLRRVWDNAANAVFYKLKTNDNELIRAASNARDRAQQIAADAANTAKHRLQLNAKEVKDAAQYKMKDMQKIVSHKVEKVSTSAITKARGVGNTMLHNLRCNQDYATRQLKENAKILQRSASDTVINIKQRTQQNAIDAASASQERARSFVSKTVGKLKRTSSSTVEANHLRRSARRVRNKLLVLGFAGVFLYGFGSAMPFAMAKYAVERAKLAEVVAPTDDAAASAVKK</sequence>
<dbReference type="AlphaFoldDB" id="A0AAU9KR33"/>
<comment type="caution">
    <text evidence="2">The sequence shown here is derived from an EMBL/GenBank/DDBJ whole genome shotgun (WGS) entry which is preliminary data.</text>
</comment>
<dbReference type="Proteomes" id="UP001158986">
    <property type="component" value="Unassembled WGS sequence"/>
</dbReference>
<gene>
    <name evidence="3" type="ORF">PBS001_LOCUS519</name>
    <name evidence="2" type="ORF">PBS003_LOCUS3521</name>
</gene>
<evidence type="ECO:0000313" key="2">
    <source>
        <dbReference type="EMBL" id="CAH0476752.1"/>
    </source>
</evidence>